<dbReference type="PROSITE" id="PS50522">
    <property type="entry name" value="RDRP_PHAGE"/>
    <property type="match status" value="1"/>
</dbReference>
<feature type="binding site" evidence="9">
    <location>
        <position position="355"/>
    </location>
    <ligand>
        <name>Mg(2+)</name>
        <dbReference type="ChEBI" id="CHEBI:18420"/>
        <label>2</label>
    </ligand>
</feature>
<evidence type="ECO:0000256" key="7">
    <source>
        <dbReference type="ARBA" id="ARBA00030248"/>
    </source>
</evidence>
<keyword evidence="9" id="KW-0479">Metal-binding</keyword>
<keyword evidence="4" id="KW-0548">Nucleotidyltransferase</keyword>
<keyword evidence="9" id="KW-0460">Magnesium</keyword>
<evidence type="ECO:0000256" key="3">
    <source>
        <dbReference type="ARBA" id="ARBA00022679"/>
    </source>
</evidence>
<comment type="catalytic activity">
    <reaction evidence="8">
        <text>RNA(n) + a ribonucleoside 5'-triphosphate = RNA(n+1) + diphosphate</text>
        <dbReference type="Rhea" id="RHEA:21248"/>
        <dbReference type="Rhea" id="RHEA-COMP:14527"/>
        <dbReference type="Rhea" id="RHEA-COMP:17342"/>
        <dbReference type="ChEBI" id="CHEBI:33019"/>
        <dbReference type="ChEBI" id="CHEBI:61557"/>
        <dbReference type="ChEBI" id="CHEBI:140395"/>
        <dbReference type="EC" id="2.7.7.48"/>
    </reaction>
</comment>
<feature type="binding site" evidence="9">
    <location>
        <position position="356"/>
    </location>
    <ligand>
        <name>Mg(2+)</name>
        <dbReference type="ChEBI" id="CHEBI:18420"/>
        <label>2</label>
    </ligand>
</feature>
<dbReference type="GO" id="GO:0003968">
    <property type="term" value="F:RNA-directed RNA polymerase activity"/>
    <property type="evidence" value="ECO:0007669"/>
    <property type="project" value="UniProtKB-KW"/>
</dbReference>
<evidence type="ECO:0000256" key="4">
    <source>
        <dbReference type="ARBA" id="ARBA00022695"/>
    </source>
</evidence>
<name>A0A8S5KXT3_9VIRU</name>
<dbReference type="InterPro" id="IPR043502">
    <property type="entry name" value="DNA/RNA_pol_sf"/>
</dbReference>
<protein>
    <recommendedName>
        <fullName evidence="1">RNA-directed RNA polymerase</fullName>
        <ecNumber evidence="1">2.7.7.48</ecNumber>
    </recommendedName>
    <alternativeName>
        <fullName evidence="7">RNA replicase beta chain</fullName>
    </alternativeName>
</protein>
<feature type="domain" description="RdRp catalytic" evidence="10">
    <location>
        <begin position="257"/>
        <end position="387"/>
    </location>
</feature>
<dbReference type="RefSeq" id="YP_010769154.1">
    <property type="nucleotide sequence ID" value="NC_073892.1"/>
</dbReference>
<gene>
    <name evidence="11" type="primary">ESE029_4</name>
</gene>
<evidence type="ECO:0000259" key="10">
    <source>
        <dbReference type="PROSITE" id="PS50522"/>
    </source>
</evidence>
<feature type="binding site" evidence="9">
    <location>
        <position position="272"/>
    </location>
    <ligand>
        <name>Mg(2+)</name>
        <dbReference type="ChEBI" id="CHEBI:18420"/>
        <label>2</label>
    </ligand>
</feature>
<keyword evidence="2 11" id="KW-0696">RNA-directed RNA polymerase</keyword>
<evidence type="ECO:0000256" key="1">
    <source>
        <dbReference type="ARBA" id="ARBA00012494"/>
    </source>
</evidence>
<evidence type="ECO:0000313" key="11">
    <source>
        <dbReference type="EMBL" id="DAD49911.1"/>
    </source>
</evidence>
<evidence type="ECO:0000313" key="12">
    <source>
        <dbReference type="Proteomes" id="UP000681311"/>
    </source>
</evidence>
<comment type="cofactor">
    <cofactor evidence="9">
        <name>Mg(2+)</name>
        <dbReference type="ChEBI" id="CHEBI:18420"/>
    </cofactor>
    <text evidence="9">Binds 2 Mg(2+) per subunit.</text>
</comment>
<sequence length="556" mass="62513">MSVDFLTPEVQEVALSLMAGLNCARSLTVAVMIREREWEQLVNLKCNPTHYSCADAYLRAAAATDFLRKVDSPLPSVDREAATLKKWLQAEQECFKTNRLLYEFLDFGTIHGPPAEDVIVEFFDRLRQNLLWLIGSGPDPSFNGRFGPGATMSDMSGRTTVPHKMSTNPTLTTSALYYMVPWTGTKWAAACAARGDGISIVRGNSYFTVNKTALTHRPCAKEPSLNGYYQLGLGRELRVRLKGRGIDLDDGQDVHRRVACAASHSGEFCTIDLSSASDTLCHALVKLALPPKWFNHLDDLRSPFTRVNGRWYRLEKFSSMGNGFTFELETAVFTAICMALDPGLTPGKDLWVYGDDIIVPTRLASSVLKALRFCGFTPNSDKTYVSGSFRESCGGDYWDGQAVRPYYLKELPNEPQHFIALANGIRRLASNFGQNSRLFADLRRTWFKCLDFIPSAIRQCRGPEQLGDLVIHDAEDRWKTRWRANCIRYVRVYRPCSFRGVSFARFDEHIQLATALYGVYLYPSKPKPGWPDGYDNRAIIGRDGVAGYKVGWLPYS</sequence>
<evidence type="ECO:0000256" key="9">
    <source>
        <dbReference type="PIRSR" id="PIRSR605093-1"/>
    </source>
</evidence>
<dbReference type="KEGG" id="vg:80398087"/>
<dbReference type="InterPro" id="IPR007096">
    <property type="entry name" value="RNA-dir_Rpol_cat_phage"/>
</dbReference>
<dbReference type="EMBL" id="BK013377">
    <property type="protein sequence ID" value="DAD49911.1"/>
    <property type="molecule type" value="Genomic_RNA"/>
</dbReference>
<evidence type="ECO:0000256" key="8">
    <source>
        <dbReference type="ARBA" id="ARBA00048744"/>
    </source>
</evidence>
<dbReference type="Pfam" id="PF03431">
    <property type="entry name" value="RNA_replicase_B"/>
    <property type="match status" value="1"/>
</dbReference>
<organism evidence="11 12">
    <name type="scientific">ssRNA phage ESE029</name>
    <dbReference type="NCBI Taxonomy" id="2786005"/>
    <lineage>
        <taxon>Viruses</taxon>
        <taxon>Riboviria</taxon>
        <taxon>Orthornavirae</taxon>
        <taxon>Lenarviricota</taxon>
        <taxon>Leviviricetes</taxon>
        <taxon>Norzivirales</taxon>
        <taxon>Fiersviridae</taxon>
        <taxon>Lohngkovirus</taxon>
        <taxon>Lohngkovirus defluviicola</taxon>
        <taxon>Brudgevirus defluviicola</taxon>
    </lineage>
</organism>
<keyword evidence="12" id="KW-1185">Reference proteome</keyword>
<keyword evidence="3" id="KW-0808">Transferase</keyword>
<dbReference type="GO" id="GO:0046872">
    <property type="term" value="F:metal ion binding"/>
    <property type="evidence" value="ECO:0007669"/>
    <property type="project" value="UniProtKB-KW"/>
</dbReference>
<keyword evidence="6" id="KW-0693">Viral RNA replication</keyword>
<reference evidence="11" key="1">
    <citation type="submission" date="2020-09" db="EMBL/GenBank/DDBJ databases">
        <title>Leviviricetes taxonomy.</title>
        <authorList>
            <person name="Stockdale S.R."/>
            <person name="Callanan J."/>
            <person name="Adriaenssens E.M."/>
            <person name="Kuhn J.H."/>
            <person name="Rumnieks J."/>
            <person name="Shkoporov A."/>
            <person name="Draper L.A."/>
            <person name="Ross P."/>
            <person name="Hill C."/>
        </authorList>
    </citation>
    <scope>NUCLEOTIDE SEQUENCE</scope>
</reference>
<evidence type="ECO:0000256" key="2">
    <source>
        <dbReference type="ARBA" id="ARBA00022484"/>
    </source>
</evidence>
<keyword evidence="5" id="KW-0547">Nucleotide-binding</keyword>
<accession>A0A8S5KXT3</accession>
<dbReference type="GeneID" id="80398087"/>
<proteinExistence type="predicted"/>
<dbReference type="GO" id="GO:0039694">
    <property type="term" value="P:viral RNA genome replication"/>
    <property type="evidence" value="ECO:0007669"/>
    <property type="project" value="InterPro"/>
</dbReference>
<dbReference type="EC" id="2.7.7.48" evidence="1"/>
<dbReference type="InterPro" id="IPR005093">
    <property type="entry name" value="RNArep_beta"/>
</dbReference>
<evidence type="ECO:0000256" key="5">
    <source>
        <dbReference type="ARBA" id="ARBA00022741"/>
    </source>
</evidence>
<evidence type="ECO:0000256" key="6">
    <source>
        <dbReference type="ARBA" id="ARBA00022953"/>
    </source>
</evidence>
<dbReference type="GO" id="GO:0000166">
    <property type="term" value="F:nucleotide binding"/>
    <property type="evidence" value="ECO:0007669"/>
    <property type="project" value="UniProtKB-KW"/>
</dbReference>
<dbReference type="Proteomes" id="UP000681311">
    <property type="component" value="Segment"/>
</dbReference>
<dbReference type="SUPFAM" id="SSF56672">
    <property type="entry name" value="DNA/RNA polymerases"/>
    <property type="match status" value="1"/>
</dbReference>